<dbReference type="PANTHER" id="PTHR43649">
    <property type="entry name" value="ARABINOSE-BINDING PROTEIN-RELATED"/>
    <property type="match status" value="1"/>
</dbReference>
<evidence type="ECO:0000256" key="2">
    <source>
        <dbReference type="ARBA" id="ARBA00022448"/>
    </source>
</evidence>
<dbReference type="OrthoDB" id="2515046at2"/>
<feature type="signal peptide" evidence="4">
    <location>
        <begin position="1"/>
        <end position="22"/>
    </location>
</feature>
<evidence type="ECO:0000313" key="5">
    <source>
        <dbReference type="EMBL" id="KAB8287358.1"/>
    </source>
</evidence>
<dbReference type="SUPFAM" id="SSF53850">
    <property type="entry name" value="Periplasmic binding protein-like II"/>
    <property type="match status" value="1"/>
</dbReference>
<dbReference type="PANTHER" id="PTHR43649:SF14">
    <property type="entry name" value="BLR3389 PROTEIN"/>
    <property type="match status" value="1"/>
</dbReference>
<dbReference type="PROSITE" id="PS01037">
    <property type="entry name" value="SBP_BACTERIAL_1"/>
    <property type="match status" value="1"/>
</dbReference>
<evidence type="ECO:0000313" key="6">
    <source>
        <dbReference type="EMBL" id="NEG72789.1"/>
    </source>
</evidence>
<accession>A0A6L4WYH8</accession>
<dbReference type="InterPro" id="IPR006059">
    <property type="entry name" value="SBP"/>
</dbReference>
<keyword evidence="2" id="KW-0813">Transport</keyword>
<keyword evidence="3 4" id="KW-0732">Signal</keyword>
<keyword evidence="8" id="KW-1185">Reference proteome</keyword>
<comment type="similarity">
    <text evidence="1">Belongs to the bacterial solute-binding protein 1 family.</text>
</comment>
<dbReference type="CDD" id="cd13585">
    <property type="entry name" value="PBP2_TMBP_like"/>
    <property type="match status" value="1"/>
</dbReference>
<protein>
    <submittedName>
        <fullName evidence="6">Extracellular solute-binding protein</fullName>
    </submittedName>
    <submittedName>
        <fullName evidence="5">Solute binding protein of ABC transporter system</fullName>
    </submittedName>
</protein>
<dbReference type="Proteomes" id="UP000469943">
    <property type="component" value="Unassembled WGS sequence"/>
</dbReference>
<evidence type="ECO:0000256" key="1">
    <source>
        <dbReference type="ARBA" id="ARBA00008520"/>
    </source>
</evidence>
<dbReference type="Proteomes" id="UP000482084">
    <property type="component" value="Unassembled WGS sequence"/>
</dbReference>
<name>A0A6L4WYH8_9BIFI</name>
<evidence type="ECO:0000256" key="3">
    <source>
        <dbReference type="ARBA" id="ARBA00022729"/>
    </source>
</evidence>
<feature type="chain" id="PRO_5038312318" evidence="4">
    <location>
        <begin position="23"/>
        <end position="448"/>
    </location>
</feature>
<organism evidence="5 8">
    <name type="scientific">Bifidobacterium ramosum</name>
    <dbReference type="NCBI Taxonomy" id="1798158"/>
    <lineage>
        <taxon>Bacteria</taxon>
        <taxon>Bacillati</taxon>
        <taxon>Actinomycetota</taxon>
        <taxon>Actinomycetes</taxon>
        <taxon>Bifidobacteriales</taxon>
        <taxon>Bifidobacteriaceae</taxon>
        <taxon>Bifidobacterium</taxon>
    </lineage>
</organism>
<dbReference type="InterPro" id="IPR050490">
    <property type="entry name" value="Bact_solute-bd_prot1"/>
</dbReference>
<dbReference type="EMBL" id="WBSM01000009">
    <property type="protein sequence ID" value="KAB8287358.1"/>
    <property type="molecule type" value="Genomic_DNA"/>
</dbReference>
<reference evidence="6 7" key="1">
    <citation type="submission" date="2019-10" db="EMBL/GenBank/DDBJ databases">
        <title>Bifidobacterium from non-human primates.</title>
        <authorList>
            <person name="Modesto M."/>
        </authorList>
    </citation>
    <scope>NUCLEOTIDE SEQUENCE [LARGE SCALE GENOMIC DNA]</scope>
    <source>
        <strain evidence="6 7">TREM</strain>
    </source>
</reference>
<dbReference type="InterPro" id="IPR006061">
    <property type="entry name" value="SBP_1_CS"/>
</dbReference>
<reference evidence="5 8" key="2">
    <citation type="submission" date="2019-10" db="EMBL/GenBank/DDBJ databases">
        <title>Characterization of the phylogenetic diversity of two novel species belonging to the genus Bifidobacterium: Bifidobacterium cebidarum sp. nov. and Bifidobacterium leontopitheci sp. nov.</title>
        <authorList>
            <person name="Lugli G.A."/>
            <person name="Duranti S."/>
            <person name="Milani C."/>
            <person name="Turroni F."/>
            <person name="Ventura M."/>
        </authorList>
    </citation>
    <scope>NUCLEOTIDE SEQUENCE [LARGE SCALE GENOMIC DNA]</scope>
    <source>
        <strain evidence="5 8">DSM 100688</strain>
    </source>
</reference>
<dbReference type="EMBL" id="WHZX01000017">
    <property type="protein sequence ID" value="NEG72789.1"/>
    <property type="molecule type" value="Genomic_DNA"/>
</dbReference>
<dbReference type="GO" id="GO:0055085">
    <property type="term" value="P:transmembrane transport"/>
    <property type="evidence" value="ECO:0007669"/>
    <property type="project" value="InterPro"/>
</dbReference>
<sequence length="448" mass="48363">MTFSIKKSVAVLGAAAMMVSVAACGSGDTGAQSDNSGTSADGKATITVWSWDTTIEDAAKKYMEENPNVTIKVSNVGTSAQTQVSLNNAIAAGKGAPDISLMEYHSIAQFALSDALEDLTDKTSGFDADYPAGIWKGVQVNGKVYGLPVDSGPNALFYNKAIFDKAGISEAPKTWEEYYQDAKKIRALGDDYYITSDAGDNNQSTVFMSLIAQAGGAPFKVDGDKVSIDLVNDEGTKKAVEYWQRMIDEDLINTKVTSWSDEWNKGLGDGTIASLVTGAWMPGNLLSGAAQASGNFRVATVPQWNEGENINSFNGGSSLTLIKGTKNADAAFKFMEYVCHSKEGIKNRVSSGAFPADSESFKSDYYLNGTDDLNKYFGGQKYTEVLAQAAEQEVGDFEFLPFWSQVQNTFGDYAGKAYRKEEKLSKSMEDFQKSLIDYAEGQGFTVEK</sequence>
<comment type="caution">
    <text evidence="5">The sequence shown here is derived from an EMBL/GenBank/DDBJ whole genome shotgun (WGS) entry which is preliminary data.</text>
</comment>
<proteinExistence type="inferred from homology"/>
<evidence type="ECO:0000313" key="7">
    <source>
        <dbReference type="Proteomes" id="UP000469943"/>
    </source>
</evidence>
<dbReference type="PROSITE" id="PS51257">
    <property type="entry name" value="PROKAR_LIPOPROTEIN"/>
    <property type="match status" value="1"/>
</dbReference>
<dbReference type="Pfam" id="PF01547">
    <property type="entry name" value="SBP_bac_1"/>
    <property type="match status" value="1"/>
</dbReference>
<dbReference type="AlphaFoldDB" id="A0A6L4WYH8"/>
<evidence type="ECO:0000313" key="8">
    <source>
        <dbReference type="Proteomes" id="UP000482084"/>
    </source>
</evidence>
<gene>
    <name evidence="5" type="ORF">DSM100688_1717</name>
    <name evidence="6" type="ORF">GFD24_11375</name>
</gene>
<dbReference type="Gene3D" id="3.40.190.10">
    <property type="entry name" value="Periplasmic binding protein-like II"/>
    <property type="match status" value="1"/>
</dbReference>
<evidence type="ECO:0000256" key="4">
    <source>
        <dbReference type="SAM" id="SignalP"/>
    </source>
</evidence>